<protein>
    <submittedName>
        <fullName evidence="2">Uncharacterized protein</fullName>
    </submittedName>
</protein>
<evidence type="ECO:0000313" key="3">
    <source>
        <dbReference type="Proteomes" id="UP000499080"/>
    </source>
</evidence>
<dbReference type="EMBL" id="BGPR01002655">
    <property type="protein sequence ID" value="GBM76983.1"/>
    <property type="molecule type" value="Genomic_DNA"/>
</dbReference>
<keyword evidence="1" id="KW-1133">Transmembrane helix</keyword>
<name>A0A4Y2IGV2_ARAVE</name>
<comment type="caution">
    <text evidence="2">The sequence shown here is derived from an EMBL/GenBank/DDBJ whole genome shotgun (WGS) entry which is preliminary data.</text>
</comment>
<dbReference type="Proteomes" id="UP000499080">
    <property type="component" value="Unassembled WGS sequence"/>
</dbReference>
<evidence type="ECO:0000256" key="1">
    <source>
        <dbReference type="SAM" id="Phobius"/>
    </source>
</evidence>
<evidence type="ECO:0000313" key="2">
    <source>
        <dbReference type="EMBL" id="GBM76983.1"/>
    </source>
</evidence>
<keyword evidence="3" id="KW-1185">Reference proteome</keyword>
<reference evidence="2 3" key="1">
    <citation type="journal article" date="2019" name="Sci. Rep.">
        <title>Orb-weaving spider Araneus ventricosus genome elucidates the spidroin gene catalogue.</title>
        <authorList>
            <person name="Kono N."/>
            <person name="Nakamura H."/>
            <person name="Ohtoshi R."/>
            <person name="Moran D.A.P."/>
            <person name="Shinohara A."/>
            <person name="Yoshida Y."/>
            <person name="Fujiwara M."/>
            <person name="Mori M."/>
            <person name="Tomita M."/>
            <person name="Arakawa K."/>
        </authorList>
    </citation>
    <scope>NUCLEOTIDE SEQUENCE [LARGE SCALE GENOMIC DNA]</scope>
</reference>
<organism evidence="2 3">
    <name type="scientific">Araneus ventricosus</name>
    <name type="common">Orbweaver spider</name>
    <name type="synonym">Epeira ventricosa</name>
    <dbReference type="NCBI Taxonomy" id="182803"/>
    <lineage>
        <taxon>Eukaryota</taxon>
        <taxon>Metazoa</taxon>
        <taxon>Ecdysozoa</taxon>
        <taxon>Arthropoda</taxon>
        <taxon>Chelicerata</taxon>
        <taxon>Arachnida</taxon>
        <taxon>Araneae</taxon>
        <taxon>Araneomorphae</taxon>
        <taxon>Entelegynae</taxon>
        <taxon>Araneoidea</taxon>
        <taxon>Araneidae</taxon>
        <taxon>Araneus</taxon>
    </lineage>
</organism>
<dbReference type="AlphaFoldDB" id="A0A4Y2IGV2"/>
<accession>A0A4Y2IGV2</accession>
<proteinExistence type="predicted"/>
<feature type="transmembrane region" description="Helical" evidence="1">
    <location>
        <begin position="15"/>
        <end position="32"/>
    </location>
</feature>
<keyword evidence="1" id="KW-0812">Transmembrane</keyword>
<gene>
    <name evidence="2" type="ORF">AVEN_161461_1</name>
</gene>
<sequence>MFTSSNYGTSSSETQSIEVVIAAILILLRPWYLDDKRSAVKVGLVSLNLALVGMPRTGAPCQFAMDSQYRPRYATKVENCEVHLLSCSFQKRRQLIHCQQHLEHSQTLRMLCEVSRSWQ</sequence>
<keyword evidence="1" id="KW-0472">Membrane</keyword>